<name>A0A7X1W781_9PSED</name>
<evidence type="ECO:0000313" key="2">
    <source>
        <dbReference type="Proteomes" id="UP000441404"/>
    </source>
</evidence>
<accession>A0A7X1W781</accession>
<comment type="caution">
    <text evidence="1">The sequence shown here is derived from an EMBL/GenBank/DDBJ whole genome shotgun (WGS) entry which is preliminary data.</text>
</comment>
<proteinExistence type="predicted"/>
<sequence>MAFTQDDVVRIERALAKGEHIVRFADRTVEYRSVQELIEARDRILNELSKVGRRRARIVRLFHAGKGW</sequence>
<dbReference type="AlphaFoldDB" id="A0A7X1W781"/>
<dbReference type="Proteomes" id="UP000441404">
    <property type="component" value="Unassembled WGS sequence"/>
</dbReference>
<evidence type="ECO:0000313" key="1">
    <source>
        <dbReference type="EMBL" id="MQT46493.1"/>
    </source>
</evidence>
<reference evidence="1 2" key="1">
    <citation type="submission" date="2019-10" db="EMBL/GenBank/DDBJ databases">
        <title>Evaluation of single-gene subtyping targets for Pseudomonas.</title>
        <authorList>
            <person name="Reichler S.J."/>
            <person name="Orsi R.H."/>
            <person name="Wiedmann M."/>
            <person name="Martin N.H."/>
            <person name="Murphy S.I."/>
        </authorList>
    </citation>
    <scope>NUCLEOTIDE SEQUENCE [LARGE SCALE GENOMIC DNA]</scope>
    <source>
        <strain evidence="1 2">FSL R10-3257</strain>
    </source>
</reference>
<dbReference type="EMBL" id="WIWJ01000009">
    <property type="protein sequence ID" value="MQT46493.1"/>
    <property type="molecule type" value="Genomic_DNA"/>
</dbReference>
<dbReference type="NCBIfam" id="NF047331">
    <property type="entry name" value="phage_HTJ"/>
    <property type="match status" value="1"/>
</dbReference>
<gene>
    <name evidence="1" type="ORF">GHO40_07095</name>
</gene>
<dbReference type="RefSeq" id="WP_153429468.1">
    <property type="nucleotide sequence ID" value="NZ_WIWJ01000009.1"/>
</dbReference>
<protein>
    <submittedName>
        <fullName evidence="1">Uncharacterized protein</fullName>
    </submittedName>
</protein>
<organism evidence="1 2">
    <name type="scientific">Pseudomonas helleri</name>
    <dbReference type="NCBI Taxonomy" id="1608996"/>
    <lineage>
        <taxon>Bacteria</taxon>
        <taxon>Pseudomonadati</taxon>
        <taxon>Pseudomonadota</taxon>
        <taxon>Gammaproteobacteria</taxon>
        <taxon>Pseudomonadales</taxon>
        <taxon>Pseudomonadaceae</taxon>
        <taxon>Pseudomonas</taxon>
    </lineage>
</organism>